<organism evidence="1 2">
    <name type="scientific">Adineta steineri</name>
    <dbReference type="NCBI Taxonomy" id="433720"/>
    <lineage>
        <taxon>Eukaryota</taxon>
        <taxon>Metazoa</taxon>
        <taxon>Spiralia</taxon>
        <taxon>Gnathifera</taxon>
        <taxon>Rotifera</taxon>
        <taxon>Eurotatoria</taxon>
        <taxon>Bdelloidea</taxon>
        <taxon>Adinetida</taxon>
        <taxon>Adinetidae</taxon>
        <taxon>Adineta</taxon>
    </lineage>
</organism>
<dbReference type="InterPro" id="IPR039373">
    <property type="entry name" value="Peptidase_M28B"/>
</dbReference>
<feature type="non-terminal residue" evidence="1">
    <location>
        <position position="1"/>
    </location>
</feature>
<reference evidence="1" key="1">
    <citation type="submission" date="2021-02" db="EMBL/GenBank/DDBJ databases">
        <authorList>
            <person name="Nowell W R."/>
        </authorList>
    </citation>
    <scope>NUCLEOTIDE SEQUENCE</scope>
</reference>
<evidence type="ECO:0000313" key="1">
    <source>
        <dbReference type="EMBL" id="CAF4423287.1"/>
    </source>
</evidence>
<dbReference type="Gene3D" id="3.40.630.10">
    <property type="entry name" value="Zn peptidases"/>
    <property type="match status" value="1"/>
</dbReference>
<sequence length="110" mass="12665">MFCSWGAEEYGIVGSVEYVQVPVLWIVNNTLNKDIFLQEYVKVLGARIISYLNVDIGVEGNYKLRVNTSPLLFDIIIEASKMVPSAYDLVDQTVYDRWMRIDRNNITNEP</sequence>
<dbReference type="SUPFAM" id="SSF53187">
    <property type="entry name" value="Zn-dependent exopeptidases"/>
    <property type="match status" value="1"/>
</dbReference>
<dbReference type="PANTHER" id="PTHR10404:SF77">
    <property type="entry name" value="GLUTAMATE CARBOXYPEPTIDASE 2 HOMOLOG"/>
    <property type="match status" value="1"/>
</dbReference>
<dbReference type="PANTHER" id="PTHR10404">
    <property type="entry name" value="N-ACETYLATED-ALPHA-LINKED ACIDIC DIPEPTIDASE"/>
    <property type="match status" value="1"/>
</dbReference>
<gene>
    <name evidence="1" type="ORF">KXQ929_LOCUS52325</name>
</gene>
<protein>
    <submittedName>
        <fullName evidence="1">Uncharacterized protein</fullName>
    </submittedName>
</protein>
<comment type="caution">
    <text evidence="1">The sequence shown here is derived from an EMBL/GenBank/DDBJ whole genome shotgun (WGS) entry which is preliminary data.</text>
</comment>
<dbReference type="EMBL" id="CAJOBB010027491">
    <property type="protein sequence ID" value="CAF4423287.1"/>
    <property type="molecule type" value="Genomic_DNA"/>
</dbReference>
<dbReference type="GO" id="GO:0004180">
    <property type="term" value="F:carboxypeptidase activity"/>
    <property type="evidence" value="ECO:0007669"/>
    <property type="project" value="TreeGrafter"/>
</dbReference>
<evidence type="ECO:0000313" key="2">
    <source>
        <dbReference type="Proteomes" id="UP000663868"/>
    </source>
</evidence>
<dbReference type="Proteomes" id="UP000663868">
    <property type="component" value="Unassembled WGS sequence"/>
</dbReference>
<dbReference type="AlphaFoldDB" id="A0A820QRT1"/>
<accession>A0A820QRT1</accession>
<proteinExistence type="predicted"/>
<name>A0A820QRT1_9BILA</name>